<dbReference type="Proteomes" id="UP001431209">
    <property type="component" value="Unassembled WGS sequence"/>
</dbReference>
<protein>
    <submittedName>
        <fullName evidence="3">Large proline-rich protein</fullName>
    </submittedName>
</protein>
<accession>A0AAW2YVH1</accession>
<dbReference type="Gene3D" id="3.10.20.90">
    <property type="entry name" value="Phosphatidylinositol 3-kinase Catalytic Subunit, Chain A, domain 1"/>
    <property type="match status" value="1"/>
</dbReference>
<reference evidence="3 4" key="1">
    <citation type="submission" date="2024-03" db="EMBL/GenBank/DDBJ databases">
        <title>The Acrasis kona genome and developmental transcriptomes reveal deep origins of eukaryotic multicellular pathways.</title>
        <authorList>
            <person name="Sheikh S."/>
            <person name="Fu C.-J."/>
            <person name="Brown M.W."/>
            <person name="Baldauf S.L."/>
        </authorList>
    </citation>
    <scope>NUCLEOTIDE SEQUENCE [LARGE SCALE GENOMIC DNA]</scope>
    <source>
        <strain evidence="3 4">ATCC MYA-3509</strain>
    </source>
</reference>
<keyword evidence="4" id="KW-1185">Reference proteome</keyword>
<feature type="domain" description="Ubiquitin-like" evidence="2">
    <location>
        <begin position="7"/>
        <end position="77"/>
    </location>
</feature>
<dbReference type="GO" id="GO:0003682">
    <property type="term" value="F:chromatin binding"/>
    <property type="evidence" value="ECO:0007669"/>
    <property type="project" value="TreeGrafter"/>
</dbReference>
<dbReference type="SUPFAM" id="SSF54236">
    <property type="entry name" value="Ubiquitin-like"/>
    <property type="match status" value="1"/>
</dbReference>
<dbReference type="SMART" id="SM00213">
    <property type="entry name" value="UBQ"/>
    <property type="match status" value="1"/>
</dbReference>
<feature type="region of interest" description="Disordered" evidence="1">
    <location>
        <begin position="312"/>
        <end position="363"/>
    </location>
</feature>
<comment type="caution">
    <text evidence="3">The sequence shown here is derived from an EMBL/GenBank/DDBJ whole genome shotgun (WGS) entry which is preliminary data.</text>
</comment>
<feature type="region of interest" description="Disordered" evidence="1">
    <location>
        <begin position="664"/>
        <end position="695"/>
    </location>
</feature>
<dbReference type="GO" id="GO:0010468">
    <property type="term" value="P:regulation of gene expression"/>
    <property type="evidence" value="ECO:0007669"/>
    <property type="project" value="InterPro"/>
</dbReference>
<feature type="region of interest" description="Disordered" evidence="1">
    <location>
        <begin position="272"/>
        <end position="293"/>
    </location>
</feature>
<evidence type="ECO:0000313" key="4">
    <source>
        <dbReference type="Proteomes" id="UP001431209"/>
    </source>
</evidence>
<feature type="compositionally biased region" description="Low complexity" evidence="1">
    <location>
        <begin position="316"/>
        <end position="354"/>
    </location>
</feature>
<feature type="compositionally biased region" description="Basic and acidic residues" evidence="1">
    <location>
        <begin position="767"/>
        <end position="777"/>
    </location>
</feature>
<dbReference type="GO" id="GO:0090694">
    <property type="term" value="C:Scc2-Scc4 cohesin loading complex"/>
    <property type="evidence" value="ECO:0007669"/>
    <property type="project" value="TreeGrafter"/>
</dbReference>
<dbReference type="GO" id="GO:0034087">
    <property type="term" value="P:establishment of mitotic sister chromatid cohesion"/>
    <property type="evidence" value="ECO:0007669"/>
    <property type="project" value="TreeGrafter"/>
</dbReference>
<dbReference type="InterPro" id="IPR000626">
    <property type="entry name" value="Ubiquitin-like_dom"/>
</dbReference>
<feature type="region of interest" description="Disordered" evidence="1">
    <location>
        <begin position="173"/>
        <end position="194"/>
    </location>
</feature>
<dbReference type="GO" id="GO:0140588">
    <property type="term" value="P:chromatin looping"/>
    <property type="evidence" value="ECO:0007669"/>
    <property type="project" value="InterPro"/>
</dbReference>
<feature type="compositionally biased region" description="Polar residues" evidence="1">
    <location>
        <begin position="284"/>
        <end position="293"/>
    </location>
</feature>
<dbReference type="Pfam" id="PF00240">
    <property type="entry name" value="ubiquitin"/>
    <property type="match status" value="1"/>
</dbReference>
<feature type="compositionally biased region" description="Low complexity" evidence="1">
    <location>
        <begin position="665"/>
        <end position="695"/>
    </location>
</feature>
<dbReference type="GO" id="GO:0061775">
    <property type="term" value="F:cohesin loader activity"/>
    <property type="evidence" value="ECO:0007669"/>
    <property type="project" value="InterPro"/>
</dbReference>
<proteinExistence type="predicted"/>
<name>A0AAW2YVH1_9EUKA</name>
<organism evidence="3 4">
    <name type="scientific">Acrasis kona</name>
    <dbReference type="NCBI Taxonomy" id="1008807"/>
    <lineage>
        <taxon>Eukaryota</taxon>
        <taxon>Discoba</taxon>
        <taxon>Heterolobosea</taxon>
        <taxon>Tetramitia</taxon>
        <taxon>Eutetramitia</taxon>
        <taxon>Acrasidae</taxon>
        <taxon>Acrasis</taxon>
    </lineage>
</organism>
<feature type="region of interest" description="Disordered" evidence="1">
    <location>
        <begin position="394"/>
        <end position="428"/>
    </location>
</feature>
<feature type="region of interest" description="Disordered" evidence="1">
    <location>
        <begin position="743"/>
        <end position="787"/>
    </location>
</feature>
<dbReference type="PANTHER" id="PTHR21704:SF18">
    <property type="entry name" value="NIPPED-B-LIKE PROTEIN"/>
    <property type="match status" value="1"/>
</dbReference>
<dbReference type="CDD" id="cd17039">
    <property type="entry name" value="Ubl_ubiquitin_like"/>
    <property type="match status" value="1"/>
</dbReference>
<feature type="compositionally biased region" description="Acidic residues" evidence="1">
    <location>
        <begin position="778"/>
        <end position="787"/>
    </location>
</feature>
<feature type="compositionally biased region" description="Polar residues" evidence="1">
    <location>
        <begin position="416"/>
        <end position="428"/>
    </location>
</feature>
<feature type="region of interest" description="Disordered" evidence="1">
    <location>
        <begin position="86"/>
        <end position="146"/>
    </location>
</feature>
<dbReference type="InterPro" id="IPR033031">
    <property type="entry name" value="Scc2/Nipped-B"/>
</dbReference>
<feature type="compositionally biased region" description="Low complexity" evidence="1">
    <location>
        <begin position="395"/>
        <end position="414"/>
    </location>
</feature>
<feature type="compositionally biased region" description="Polar residues" evidence="1">
    <location>
        <begin position="743"/>
        <end position="756"/>
    </location>
</feature>
<dbReference type="EMBL" id="JAOPGA020000730">
    <property type="protein sequence ID" value="KAL0481074.1"/>
    <property type="molecule type" value="Genomic_DNA"/>
</dbReference>
<evidence type="ECO:0000313" key="3">
    <source>
        <dbReference type="EMBL" id="KAL0481074.1"/>
    </source>
</evidence>
<evidence type="ECO:0000259" key="2">
    <source>
        <dbReference type="PROSITE" id="PS50053"/>
    </source>
</evidence>
<evidence type="ECO:0000256" key="1">
    <source>
        <dbReference type="SAM" id="MobiDB-lite"/>
    </source>
</evidence>
<feature type="compositionally biased region" description="Polar residues" evidence="1">
    <location>
        <begin position="117"/>
        <end position="132"/>
    </location>
</feature>
<dbReference type="GO" id="GO:0071169">
    <property type="term" value="P:establishment of protein localization to chromatin"/>
    <property type="evidence" value="ECO:0007669"/>
    <property type="project" value="TreeGrafter"/>
</dbReference>
<dbReference type="AlphaFoldDB" id="A0AAW2YVH1"/>
<feature type="compositionally biased region" description="Low complexity" evidence="1">
    <location>
        <begin position="86"/>
        <end position="106"/>
    </location>
</feature>
<dbReference type="PROSITE" id="PS50053">
    <property type="entry name" value="UBIQUITIN_2"/>
    <property type="match status" value="1"/>
</dbReference>
<dbReference type="PANTHER" id="PTHR21704">
    <property type="entry name" value="NIPPED-B-LIKE PROTEIN DELANGIN SCC2-RELATED"/>
    <property type="match status" value="1"/>
</dbReference>
<sequence>MSNTDTFNISVKFITSSNPVTVEVSRNTTVRELKEKLAAMGIMEANKQRLIIKGKLMKDDFKISEYDIKEGSIVNLVAIANRAGADQSSSTSSGSASAATQSSSNPSGPPQPQQPQAPTLNFPTSGANSFSQIPPRPQGPNQQHQQTIMGPIRLQSPAQLTNLVSSIGQLIQNGAQPQPQQQQQQQQQRVAPQLDQQRLQALTASLTNNTPLTSDDRQSLLQLLQSHTQPNHQQQQQPQRSTVNGINIHVHATPSELATLPDQLARLQSQINMQSSHTRHRTHSTGPQPQGGTLTIVSEQQVQVPHSVVQNIRSRQQQGAPQQQQQQQPTSTSPFTQPSPSQQQPTQSNTNNQPPVNPFANLLGSLGSVGSGAGIDLNGLIQQAMPMVQGFINGQQSSTLPSQSSQSNPFSFMMGNNGNASILNPQSQPQQNVSDWLTQAATALNVDVNSDNPFDAFVQVAISNLRMSGITSLASGDWSVLESTRQPIRDHLLERYLVDGTTRSQLVERALTFIEQECRRDAEIMNALNEGTNQVDSLISDSIKILRTYLSCVIDLIMDDSTSESIASNYSHILRSDRDSTFSSCIKQVVYMCTGELVDLMTVRFVNNPIYSNTMVNLLVKKLMSGLPSNLSALSGFVVNACTDFINRNYLIYKNLHPQREFSFTEAPSSSSVATTTTTTSASPSSPVEQQQQQQRAIVQQQQQQSVQRPQQLVRQQQQWGQDLDEETIERITNTLQQDRLVMNNNTGVNTQQSEAYSGRKGGVVVEQEKEESRYSEESEEEEQDLD</sequence>
<dbReference type="GO" id="GO:1990414">
    <property type="term" value="P:replication-born double-strand break repair via sister chromatid exchange"/>
    <property type="evidence" value="ECO:0007669"/>
    <property type="project" value="TreeGrafter"/>
</dbReference>
<dbReference type="InterPro" id="IPR029071">
    <property type="entry name" value="Ubiquitin-like_domsf"/>
</dbReference>
<gene>
    <name evidence="3" type="ORF">AKO1_012860</name>
</gene>